<feature type="domain" description="Myb-like" evidence="6">
    <location>
        <begin position="85"/>
        <end position="135"/>
    </location>
</feature>
<feature type="domain" description="SANT" evidence="7">
    <location>
        <begin position="88"/>
        <end position="143"/>
    </location>
</feature>
<evidence type="ECO:0000313" key="9">
    <source>
        <dbReference type="EMBL" id="CAI2386552.1"/>
    </source>
</evidence>
<sequence length="490" mass="56961">MLKDLVFKISKPLINLKVTRLRTMISRLGKGGEIIRLSKVEIVQAPQRSHIRLGTSRIIRERKDPRKHIEEINTSYMQQSAKSNDGKRTNGRWTAEEHRKFVEALKMYGKQWKKVEEHIKTRSGAQIRSHAQKYFLKIQKEYPDQDAFQIFKNNSPEFLEETIYMKNRDESEENKSNHSRKVVPSEPCEIAHEDNPKKEDNSQPKAESFNDNEFANSVKMLLEKRKEAQKEQPMLLPQNPHYQDILQIRNFYEHVQKILPSNNLPPLNQIATDQKCNEILQEFKTYRDNFLAAQKQSVINNTQSLVAGAQPTGGQNYSRANAYFNQELYNNICGEIIKLKERFNKVQNAELTLMNTALDTSSLDSLIRASLNSQFVGRNRVDSLCNVRQHSGRKRAMTVDGPVKNKYARLNHTQNSAFVSFKSKFNPQETVQETKDEEMDSKDTEMKIEEPKLNKKFTQVIKDKDEHLSAHQPLLSQDEAVLKRKRARSF</sequence>
<dbReference type="InterPro" id="IPR017884">
    <property type="entry name" value="SANT_dom"/>
</dbReference>
<dbReference type="Pfam" id="PF00249">
    <property type="entry name" value="Myb_DNA-binding"/>
    <property type="match status" value="1"/>
</dbReference>
<keyword evidence="1" id="KW-0805">Transcription regulation</keyword>
<evidence type="ECO:0000256" key="3">
    <source>
        <dbReference type="ARBA" id="ARBA00023163"/>
    </source>
</evidence>
<dbReference type="SMART" id="SM00717">
    <property type="entry name" value="SANT"/>
    <property type="match status" value="1"/>
</dbReference>
<keyword evidence="10" id="KW-1185">Reference proteome</keyword>
<dbReference type="PROSITE" id="PS51294">
    <property type="entry name" value="HTH_MYB"/>
    <property type="match status" value="1"/>
</dbReference>
<dbReference type="PROSITE" id="PS50090">
    <property type="entry name" value="MYB_LIKE"/>
    <property type="match status" value="1"/>
</dbReference>
<feature type="region of interest" description="Disordered" evidence="5">
    <location>
        <begin position="169"/>
        <end position="209"/>
    </location>
</feature>
<dbReference type="InterPro" id="IPR017930">
    <property type="entry name" value="Myb_dom"/>
</dbReference>
<evidence type="ECO:0000256" key="2">
    <source>
        <dbReference type="ARBA" id="ARBA00023125"/>
    </source>
</evidence>
<keyword evidence="2" id="KW-0238">DNA-binding</keyword>
<dbReference type="EMBL" id="CAMPGE010029075">
    <property type="protein sequence ID" value="CAI2386552.1"/>
    <property type="molecule type" value="Genomic_DNA"/>
</dbReference>
<evidence type="ECO:0000259" key="8">
    <source>
        <dbReference type="PROSITE" id="PS51294"/>
    </source>
</evidence>
<dbReference type="PANTHER" id="PTHR12802">
    <property type="entry name" value="SWI/SNF COMPLEX-RELATED"/>
    <property type="match status" value="1"/>
</dbReference>
<evidence type="ECO:0000256" key="5">
    <source>
        <dbReference type="SAM" id="MobiDB-lite"/>
    </source>
</evidence>
<dbReference type="GO" id="GO:0003677">
    <property type="term" value="F:DNA binding"/>
    <property type="evidence" value="ECO:0007669"/>
    <property type="project" value="UniProtKB-KW"/>
</dbReference>
<evidence type="ECO:0000259" key="7">
    <source>
        <dbReference type="PROSITE" id="PS51293"/>
    </source>
</evidence>
<dbReference type="Gene3D" id="1.10.10.60">
    <property type="entry name" value="Homeodomain-like"/>
    <property type="match status" value="1"/>
</dbReference>
<feature type="compositionally biased region" description="Basic and acidic residues" evidence="5">
    <location>
        <begin position="189"/>
        <end position="202"/>
    </location>
</feature>
<dbReference type="PROSITE" id="PS51293">
    <property type="entry name" value="SANT"/>
    <property type="match status" value="1"/>
</dbReference>
<reference evidence="9" key="1">
    <citation type="submission" date="2023-07" db="EMBL/GenBank/DDBJ databases">
        <authorList>
            <consortium name="AG Swart"/>
            <person name="Singh M."/>
            <person name="Singh A."/>
            <person name="Seah K."/>
            <person name="Emmerich C."/>
        </authorList>
    </citation>
    <scope>NUCLEOTIDE SEQUENCE</scope>
    <source>
        <strain evidence="9">DP1</strain>
    </source>
</reference>
<protein>
    <submittedName>
        <fullName evidence="9">Uncharacterized protein</fullName>
    </submittedName>
</protein>
<feature type="domain" description="HTH myb-type" evidence="8">
    <location>
        <begin position="91"/>
        <end position="139"/>
    </location>
</feature>
<evidence type="ECO:0000313" key="10">
    <source>
        <dbReference type="Proteomes" id="UP001295684"/>
    </source>
</evidence>
<dbReference type="AlphaFoldDB" id="A0AAD1YBC4"/>
<evidence type="ECO:0000256" key="4">
    <source>
        <dbReference type="ARBA" id="ARBA00023242"/>
    </source>
</evidence>
<dbReference type="InterPro" id="IPR006447">
    <property type="entry name" value="Myb_dom_plants"/>
</dbReference>
<dbReference type="NCBIfam" id="TIGR01557">
    <property type="entry name" value="myb_SHAQKYF"/>
    <property type="match status" value="1"/>
</dbReference>
<dbReference type="SUPFAM" id="SSF46689">
    <property type="entry name" value="Homeodomain-like"/>
    <property type="match status" value="1"/>
</dbReference>
<dbReference type="InterPro" id="IPR009057">
    <property type="entry name" value="Homeodomain-like_sf"/>
</dbReference>
<evidence type="ECO:0000259" key="6">
    <source>
        <dbReference type="PROSITE" id="PS50090"/>
    </source>
</evidence>
<dbReference type="CDD" id="cd00167">
    <property type="entry name" value="SANT"/>
    <property type="match status" value="1"/>
</dbReference>
<comment type="caution">
    <text evidence="9">The sequence shown here is derived from an EMBL/GenBank/DDBJ whole genome shotgun (WGS) entry which is preliminary data.</text>
</comment>
<dbReference type="Proteomes" id="UP001295684">
    <property type="component" value="Unassembled WGS sequence"/>
</dbReference>
<accession>A0AAD1YBC4</accession>
<name>A0AAD1YBC4_EUPCR</name>
<keyword evidence="3" id="KW-0804">Transcription</keyword>
<evidence type="ECO:0000256" key="1">
    <source>
        <dbReference type="ARBA" id="ARBA00023015"/>
    </source>
</evidence>
<organism evidence="9 10">
    <name type="scientific">Euplotes crassus</name>
    <dbReference type="NCBI Taxonomy" id="5936"/>
    <lineage>
        <taxon>Eukaryota</taxon>
        <taxon>Sar</taxon>
        <taxon>Alveolata</taxon>
        <taxon>Ciliophora</taxon>
        <taxon>Intramacronucleata</taxon>
        <taxon>Spirotrichea</taxon>
        <taxon>Hypotrichia</taxon>
        <taxon>Euplotida</taxon>
        <taxon>Euplotidae</taxon>
        <taxon>Moneuplotes</taxon>
    </lineage>
</organism>
<proteinExistence type="predicted"/>
<keyword evidence="4" id="KW-0539">Nucleus</keyword>
<dbReference type="InterPro" id="IPR001005">
    <property type="entry name" value="SANT/Myb"/>
</dbReference>
<gene>
    <name evidence="9" type="ORF">ECRASSUSDP1_LOCUS28174</name>
</gene>